<dbReference type="Pfam" id="PF12881">
    <property type="entry name" value="NUT"/>
    <property type="match status" value="1"/>
</dbReference>
<feature type="domain" description="Nuclear Testis protein N-terminal" evidence="3">
    <location>
        <begin position="14"/>
        <end position="724"/>
    </location>
</feature>
<dbReference type="OrthoDB" id="9836629at2759"/>
<evidence type="ECO:0000313" key="5">
    <source>
        <dbReference type="RefSeq" id="XP_028387258.1"/>
    </source>
</evidence>
<feature type="compositionally biased region" description="Acidic residues" evidence="2">
    <location>
        <begin position="392"/>
        <end position="404"/>
    </location>
</feature>
<dbReference type="KEGG" id="pdic:114512535"/>
<feature type="region of interest" description="Disordered" evidence="2">
    <location>
        <begin position="178"/>
        <end position="208"/>
    </location>
</feature>
<keyword evidence="4" id="KW-1185">Reference proteome</keyword>
<dbReference type="AlphaFoldDB" id="A0A6J2NAL8"/>
<feature type="region of interest" description="Disordered" evidence="2">
    <location>
        <begin position="307"/>
        <end position="363"/>
    </location>
</feature>
<evidence type="ECO:0000259" key="3">
    <source>
        <dbReference type="Pfam" id="PF12881"/>
    </source>
</evidence>
<dbReference type="Proteomes" id="UP000504628">
    <property type="component" value="Chromosome 3"/>
</dbReference>
<feature type="region of interest" description="Disordered" evidence="2">
    <location>
        <begin position="481"/>
        <end position="529"/>
    </location>
</feature>
<dbReference type="PANTHER" id="PTHR22879">
    <property type="entry name" value="NUT FAMILY MEMBER 1"/>
    <property type="match status" value="1"/>
</dbReference>
<dbReference type="InParanoid" id="A0A6J2NAL8"/>
<feature type="region of interest" description="Disordered" evidence="2">
    <location>
        <begin position="669"/>
        <end position="727"/>
    </location>
</feature>
<protein>
    <submittedName>
        <fullName evidence="5">NUT family member 2G-like</fullName>
    </submittedName>
</protein>
<feature type="compositionally biased region" description="Low complexity" evidence="2">
    <location>
        <begin position="326"/>
        <end position="338"/>
    </location>
</feature>
<reference evidence="5" key="1">
    <citation type="submission" date="2025-08" db="UniProtKB">
        <authorList>
            <consortium name="RefSeq"/>
        </authorList>
    </citation>
    <scope>IDENTIFICATION</scope>
    <source>
        <tissue evidence="5">Muscle</tissue>
    </source>
</reference>
<feature type="compositionally biased region" description="Polar residues" evidence="2">
    <location>
        <begin position="191"/>
        <end position="208"/>
    </location>
</feature>
<name>A0A6J2NAL8_9CHIR</name>
<feature type="region of interest" description="Disordered" evidence="2">
    <location>
        <begin position="547"/>
        <end position="606"/>
    </location>
</feature>
<organism evidence="4 5">
    <name type="scientific">Phyllostomus discolor</name>
    <name type="common">pale spear-nosed bat</name>
    <dbReference type="NCBI Taxonomy" id="89673"/>
    <lineage>
        <taxon>Eukaryota</taxon>
        <taxon>Metazoa</taxon>
        <taxon>Chordata</taxon>
        <taxon>Craniata</taxon>
        <taxon>Vertebrata</taxon>
        <taxon>Euteleostomi</taxon>
        <taxon>Mammalia</taxon>
        <taxon>Eutheria</taxon>
        <taxon>Laurasiatheria</taxon>
        <taxon>Chiroptera</taxon>
        <taxon>Yangochiroptera</taxon>
        <taxon>Phyllostomidae</taxon>
        <taxon>Phyllostominae</taxon>
        <taxon>Phyllostomus</taxon>
    </lineage>
</organism>
<dbReference type="PANTHER" id="PTHR22879:SF14">
    <property type="entry name" value="NUT FAMILY MEMBER 2A-RELATED"/>
    <property type="match status" value="1"/>
</dbReference>
<proteinExistence type="inferred from homology"/>
<comment type="similarity">
    <text evidence="1">Belongs to the NUT family.</text>
</comment>
<sequence>MASVGASAVLGADVTLNPGASMTPFIALPFPPSTSGPAHQPLWEQHVPPPMTPSFPPGQPLVLLALPRTPLVSEDAAHGSIGTGACNIVVQVRSEAGQPLPSQTQTIVLTQAPLNRSDLGAPCGGTVCSAPLFLQASAVETIVPASALGGTQPHERGWFPGLSTQAPQPAAQLAPIIPPVNPGPQPHGVSSEGSLATTQSKASPDDSCNPNSVYKNFRRWQSFKALARRHLPQSPDTEALSCFLIPVLRSLSRLKPTMTLEEGMWRAMQEWQHKSNYDRMIYYEMAEKFMEFEAEDEMQIQKLQLMKGAQGPPPPAPPRPDPHGSPAPVVDPQAAPAPRKTIPRDQQAHRHQRSLQTETPNEIPPEAVKEYMDIMDELLGPAHSATGQPGGEFEEDGKEFQEEEDDNYPDLGLLSYINELCSQEDFVTKVEGVIHPQFMEQLISPEVKLDLLGLTEELEQEEGLTPAQLVEKRLRALKGKEGVQLPSSHHAPLLDSGPSESVVDQDAQRCDHSPQLGVSDRACPSETGFKDYQRHGQVDAHLSRPKAFAVSSGRQEYPPLQAPPSPSQGHGHTYSDLGPRDASIPREASPVRDIHRPVDRSRENEEDLPSLAFLWASPESLLPSGLSLSPVPASGLACPGGWGPRGSAQSQFFQTLGLSRVAPTASKSGNALGGGSAHAEKTLIPGSNLSVSGKPVLALEMVRSSQPQKRKCDQSITERSSKRHYSE</sequence>
<feature type="region of interest" description="Disordered" evidence="2">
    <location>
        <begin position="382"/>
        <end position="404"/>
    </location>
</feature>
<dbReference type="RefSeq" id="XP_028387258.1">
    <property type="nucleotide sequence ID" value="XM_028531457.1"/>
</dbReference>
<feature type="compositionally biased region" description="Basic and acidic residues" evidence="2">
    <location>
        <begin position="589"/>
        <end position="603"/>
    </location>
</feature>
<evidence type="ECO:0000313" key="4">
    <source>
        <dbReference type="Proteomes" id="UP000504628"/>
    </source>
</evidence>
<accession>A0A6J2NAL8</accession>
<dbReference type="GeneID" id="114512535"/>
<dbReference type="InterPro" id="IPR024309">
    <property type="entry name" value="NUT_N"/>
</dbReference>
<feature type="compositionally biased region" description="Pro residues" evidence="2">
    <location>
        <begin position="311"/>
        <end position="325"/>
    </location>
</feature>
<dbReference type="InterPro" id="IPR024310">
    <property type="entry name" value="NUT"/>
</dbReference>
<evidence type="ECO:0000256" key="2">
    <source>
        <dbReference type="SAM" id="MobiDB-lite"/>
    </source>
</evidence>
<evidence type="ECO:0000256" key="1">
    <source>
        <dbReference type="ARBA" id="ARBA00010586"/>
    </source>
</evidence>
<gene>
    <name evidence="5" type="primary">LOC114512535</name>
</gene>